<protein>
    <submittedName>
        <fullName evidence="4">Acetyltransferase (GNAT) family protein</fullName>
    </submittedName>
</protein>
<sequence>MTERAVRWTVRRATPDDASDLARINVSAWRRSYRGLLPDDFLDAMSQDTRVPGWERWLAVPEPGRVFVAVDRQGRVGAYCGVAPVRCERDARPGLLTAELVAMYADPEVAGTGAGHAVHEAAVNYLHARGFEHVVSWVLAGNEEGARFSERHGWRPEGAEIEAAIGGRPVTEIRYGRATRLTWLGDRHHPLPAAG</sequence>
<evidence type="ECO:0000256" key="1">
    <source>
        <dbReference type="ARBA" id="ARBA00022679"/>
    </source>
</evidence>
<dbReference type="InterPro" id="IPR000182">
    <property type="entry name" value="GNAT_dom"/>
</dbReference>
<dbReference type="Pfam" id="PF00583">
    <property type="entry name" value="Acetyltransf_1"/>
    <property type="match status" value="1"/>
</dbReference>
<evidence type="ECO:0000259" key="3">
    <source>
        <dbReference type="PROSITE" id="PS51186"/>
    </source>
</evidence>
<dbReference type="InterPro" id="IPR050832">
    <property type="entry name" value="Bact_Acetyltransf"/>
</dbReference>
<proteinExistence type="predicted"/>
<feature type="domain" description="N-acetyltransferase" evidence="3">
    <location>
        <begin position="8"/>
        <end position="180"/>
    </location>
</feature>
<dbReference type="CDD" id="cd04301">
    <property type="entry name" value="NAT_SF"/>
    <property type="match status" value="1"/>
</dbReference>
<dbReference type="PANTHER" id="PTHR43877">
    <property type="entry name" value="AMINOALKYLPHOSPHONATE N-ACETYLTRANSFERASE-RELATED-RELATED"/>
    <property type="match status" value="1"/>
</dbReference>
<gene>
    <name evidence="4" type="ORF">G443_001787</name>
</gene>
<name>A0ABT1JG84_ACTCY</name>
<dbReference type="Gene3D" id="3.40.630.30">
    <property type="match status" value="1"/>
</dbReference>
<evidence type="ECO:0000313" key="4">
    <source>
        <dbReference type="EMBL" id="MCP2331517.1"/>
    </source>
</evidence>
<keyword evidence="1" id="KW-0808">Transferase</keyword>
<keyword evidence="5" id="KW-1185">Reference proteome</keyword>
<keyword evidence="2" id="KW-0012">Acyltransferase</keyword>
<reference evidence="4 5" key="1">
    <citation type="submission" date="2022-06" db="EMBL/GenBank/DDBJ databases">
        <title>Genomic Encyclopedia of Type Strains, Phase I: the one thousand microbial genomes (KMG-I) project.</title>
        <authorList>
            <person name="Kyrpides N."/>
        </authorList>
    </citation>
    <scope>NUCLEOTIDE SEQUENCE [LARGE SCALE GENOMIC DNA]</scope>
    <source>
        <strain evidence="4 5">DSM 43889</strain>
    </source>
</reference>
<dbReference type="SUPFAM" id="SSF55729">
    <property type="entry name" value="Acyl-CoA N-acyltransferases (Nat)"/>
    <property type="match status" value="1"/>
</dbReference>
<evidence type="ECO:0000256" key="2">
    <source>
        <dbReference type="ARBA" id="ARBA00023315"/>
    </source>
</evidence>
<evidence type="ECO:0000313" key="5">
    <source>
        <dbReference type="Proteomes" id="UP000791080"/>
    </source>
</evidence>
<dbReference type="PROSITE" id="PS51186">
    <property type="entry name" value="GNAT"/>
    <property type="match status" value="1"/>
</dbReference>
<dbReference type="EMBL" id="AUBJ02000001">
    <property type="protein sequence ID" value="MCP2331517.1"/>
    <property type="molecule type" value="Genomic_DNA"/>
</dbReference>
<accession>A0ABT1JG84</accession>
<organism evidence="4 5">
    <name type="scientific">Actinoalloteichus caeruleus DSM 43889</name>
    <dbReference type="NCBI Taxonomy" id="1120930"/>
    <lineage>
        <taxon>Bacteria</taxon>
        <taxon>Bacillati</taxon>
        <taxon>Actinomycetota</taxon>
        <taxon>Actinomycetes</taxon>
        <taxon>Pseudonocardiales</taxon>
        <taxon>Pseudonocardiaceae</taxon>
        <taxon>Actinoalloteichus</taxon>
        <taxon>Actinoalloteichus cyanogriseus</taxon>
    </lineage>
</organism>
<comment type="caution">
    <text evidence="4">The sequence shown here is derived from an EMBL/GenBank/DDBJ whole genome shotgun (WGS) entry which is preliminary data.</text>
</comment>
<dbReference type="InterPro" id="IPR016181">
    <property type="entry name" value="Acyl_CoA_acyltransferase"/>
</dbReference>
<dbReference type="RefSeq" id="WP_245588807.1">
    <property type="nucleotide sequence ID" value="NZ_AUBJ02000001.1"/>
</dbReference>
<dbReference type="Proteomes" id="UP000791080">
    <property type="component" value="Unassembled WGS sequence"/>
</dbReference>